<evidence type="ECO:0000256" key="3">
    <source>
        <dbReference type="ARBA" id="ARBA00022801"/>
    </source>
</evidence>
<accession>A0AAE3LUD3</accession>
<reference evidence="7" key="1">
    <citation type="submission" date="2022-10" db="EMBL/GenBank/DDBJ databases">
        <authorList>
            <person name="Yue Y."/>
        </authorList>
    </citation>
    <scope>NUCLEOTIDE SEQUENCE</scope>
    <source>
        <strain evidence="7">Z654</strain>
    </source>
</reference>
<dbReference type="EMBL" id="JAOYFC010000001">
    <property type="protein sequence ID" value="MCV6823740.1"/>
    <property type="molecule type" value="Genomic_DNA"/>
</dbReference>
<feature type="transmembrane region" description="Helical" evidence="6">
    <location>
        <begin position="22"/>
        <end position="39"/>
    </location>
</feature>
<feature type="transmembrane region" description="Helical" evidence="6">
    <location>
        <begin position="181"/>
        <end position="200"/>
    </location>
</feature>
<evidence type="ECO:0000313" key="8">
    <source>
        <dbReference type="Proteomes" id="UP001208041"/>
    </source>
</evidence>
<dbReference type="AlphaFoldDB" id="A0AAE3LUD3"/>
<feature type="transmembrane region" description="Helical" evidence="6">
    <location>
        <begin position="102"/>
        <end position="122"/>
    </location>
</feature>
<evidence type="ECO:0000256" key="2">
    <source>
        <dbReference type="ARBA" id="ARBA00022692"/>
    </source>
</evidence>
<evidence type="ECO:0000256" key="4">
    <source>
        <dbReference type="ARBA" id="ARBA00022989"/>
    </source>
</evidence>
<sequence>MDWTEQFNDYCERLGPEFWAEPINAVTNLAFVLMGLLAWRASTLPLSRLLSAELIIIGVGSFLFHTFATAWASMADVIPILIFILTYVYLANAEYLGWPKWMALLGVVGFFPYAIGVSWLLGQVAPGLGANAIYGSVAILIALYGLILWQKHRQTAQGLLIGAGLLTVSITLRALDEPLCGAIPFGTHFLWHILNALMLGHMIRTYVRHKAASGLAGSASAG</sequence>
<evidence type="ECO:0000313" key="7">
    <source>
        <dbReference type="EMBL" id="MCV6823740.1"/>
    </source>
</evidence>
<comment type="caution">
    <text evidence="7">The sequence shown here is derived from an EMBL/GenBank/DDBJ whole genome shotgun (WGS) entry which is preliminary data.</text>
</comment>
<keyword evidence="4 6" id="KW-1133">Transmembrane helix</keyword>
<organism evidence="7 8">
    <name type="scientific">Halocynthiibacter halioticoli</name>
    <dbReference type="NCBI Taxonomy" id="2986804"/>
    <lineage>
        <taxon>Bacteria</taxon>
        <taxon>Pseudomonadati</taxon>
        <taxon>Pseudomonadota</taxon>
        <taxon>Alphaproteobacteria</taxon>
        <taxon>Rhodobacterales</taxon>
        <taxon>Paracoccaceae</taxon>
        <taxon>Halocynthiibacter</taxon>
    </lineage>
</organism>
<keyword evidence="8" id="KW-1185">Reference proteome</keyword>
<dbReference type="RefSeq" id="WP_263952576.1">
    <property type="nucleotide sequence ID" value="NZ_JAOYFC010000001.1"/>
</dbReference>
<feature type="transmembrane region" description="Helical" evidence="6">
    <location>
        <begin position="156"/>
        <end position="175"/>
    </location>
</feature>
<evidence type="ECO:0000256" key="6">
    <source>
        <dbReference type="SAM" id="Phobius"/>
    </source>
</evidence>
<dbReference type="GO" id="GO:0006672">
    <property type="term" value="P:ceramide metabolic process"/>
    <property type="evidence" value="ECO:0007669"/>
    <property type="project" value="InterPro"/>
</dbReference>
<keyword evidence="2 6" id="KW-0812">Transmembrane</keyword>
<name>A0AAE3LUD3_9RHOB</name>
<protein>
    <submittedName>
        <fullName evidence="7">Ceramidase</fullName>
    </submittedName>
</protein>
<dbReference type="InterPro" id="IPR008901">
    <property type="entry name" value="ACER"/>
</dbReference>
<proteinExistence type="predicted"/>
<comment type="subcellular location">
    <subcellularLocation>
        <location evidence="1">Membrane</location>
        <topology evidence="1">Multi-pass membrane protein</topology>
    </subcellularLocation>
</comment>
<evidence type="ECO:0000256" key="5">
    <source>
        <dbReference type="ARBA" id="ARBA00023136"/>
    </source>
</evidence>
<dbReference type="GO" id="GO:0016811">
    <property type="term" value="F:hydrolase activity, acting on carbon-nitrogen (but not peptide) bonds, in linear amides"/>
    <property type="evidence" value="ECO:0007669"/>
    <property type="project" value="InterPro"/>
</dbReference>
<feature type="transmembrane region" description="Helical" evidence="6">
    <location>
        <begin position="46"/>
        <end position="64"/>
    </location>
</feature>
<gene>
    <name evidence="7" type="ORF">OH136_04150</name>
</gene>
<keyword evidence="3" id="KW-0378">Hydrolase</keyword>
<feature type="transmembrane region" description="Helical" evidence="6">
    <location>
        <begin position="70"/>
        <end position="90"/>
    </location>
</feature>
<feature type="transmembrane region" description="Helical" evidence="6">
    <location>
        <begin position="128"/>
        <end position="149"/>
    </location>
</feature>
<keyword evidence="5 6" id="KW-0472">Membrane</keyword>
<evidence type="ECO:0000256" key="1">
    <source>
        <dbReference type="ARBA" id="ARBA00004141"/>
    </source>
</evidence>
<dbReference type="Pfam" id="PF05875">
    <property type="entry name" value="Ceramidase"/>
    <property type="match status" value="1"/>
</dbReference>
<dbReference type="GO" id="GO:0016020">
    <property type="term" value="C:membrane"/>
    <property type="evidence" value="ECO:0007669"/>
    <property type="project" value="UniProtKB-SubCell"/>
</dbReference>
<dbReference type="Proteomes" id="UP001208041">
    <property type="component" value="Unassembled WGS sequence"/>
</dbReference>